<dbReference type="PRINTS" id="PR01346">
    <property type="entry name" value="HELNAPAPROT"/>
</dbReference>
<dbReference type="PANTHER" id="PTHR42932:SF1">
    <property type="entry name" value="GENERAL STRESS PROTEIN 20U"/>
    <property type="match status" value="1"/>
</dbReference>
<dbReference type="InterPro" id="IPR023188">
    <property type="entry name" value="DPS_DNA-bd_CS"/>
</dbReference>
<dbReference type="PANTHER" id="PTHR42932">
    <property type="entry name" value="GENERAL STRESS PROTEIN 20U"/>
    <property type="match status" value="1"/>
</dbReference>
<dbReference type="InterPro" id="IPR009078">
    <property type="entry name" value="Ferritin-like_SF"/>
</dbReference>
<evidence type="ECO:0000259" key="3">
    <source>
        <dbReference type="Pfam" id="PF00210"/>
    </source>
</evidence>
<dbReference type="PROSITE" id="PS00819">
    <property type="entry name" value="DPS_2"/>
    <property type="match status" value="1"/>
</dbReference>
<proteinExistence type="inferred from homology"/>
<dbReference type="PROSITE" id="PS00818">
    <property type="entry name" value="DPS_1"/>
    <property type="match status" value="1"/>
</dbReference>
<feature type="domain" description="Ferritin/DPS" evidence="3">
    <location>
        <begin position="21"/>
        <end position="159"/>
    </location>
</feature>
<organism evidence="4 5">
    <name type="scientific">Joostella atrarenae</name>
    <dbReference type="NCBI Taxonomy" id="679257"/>
    <lineage>
        <taxon>Bacteria</taxon>
        <taxon>Pseudomonadati</taxon>
        <taxon>Bacteroidota</taxon>
        <taxon>Flavobacteriia</taxon>
        <taxon>Flavobacteriales</taxon>
        <taxon>Flavobacteriaceae</taxon>
        <taxon>Joostella</taxon>
    </lineage>
</organism>
<dbReference type="EMBL" id="JAETXX010000009">
    <property type="protein sequence ID" value="MCF8715677.1"/>
    <property type="molecule type" value="Genomic_DNA"/>
</dbReference>
<keyword evidence="5" id="KW-1185">Reference proteome</keyword>
<accession>A0ABS9J5H1</accession>
<dbReference type="RefSeq" id="WP_236959643.1">
    <property type="nucleotide sequence ID" value="NZ_JAETXX010000009.1"/>
</dbReference>
<reference evidence="4 5" key="1">
    <citation type="submission" date="2021-01" db="EMBL/GenBank/DDBJ databases">
        <title>Genome sequencing of Joostella atrarenae M1-2 (= KCTC 23194).</title>
        <authorList>
            <person name="Zakaria M.R."/>
            <person name="Lam M.Q."/>
            <person name="Chong C.S."/>
        </authorList>
    </citation>
    <scope>NUCLEOTIDE SEQUENCE [LARGE SCALE GENOMIC DNA]</scope>
    <source>
        <strain evidence="4 5">M1-2</strain>
    </source>
</reference>
<dbReference type="SUPFAM" id="SSF47240">
    <property type="entry name" value="Ferritin-like"/>
    <property type="match status" value="1"/>
</dbReference>
<gene>
    <name evidence="4" type="ORF">JM658_12650</name>
</gene>
<dbReference type="InterPro" id="IPR008331">
    <property type="entry name" value="Ferritin_DPS_dom"/>
</dbReference>
<comment type="similarity">
    <text evidence="1 2">Belongs to the Dps family.</text>
</comment>
<dbReference type="InterPro" id="IPR012347">
    <property type="entry name" value="Ferritin-like"/>
</dbReference>
<dbReference type="Proteomes" id="UP000829517">
    <property type="component" value="Unassembled WGS sequence"/>
</dbReference>
<evidence type="ECO:0000313" key="4">
    <source>
        <dbReference type="EMBL" id="MCF8715677.1"/>
    </source>
</evidence>
<dbReference type="InterPro" id="IPR002177">
    <property type="entry name" value="DPS_DNA-bd"/>
</dbReference>
<protein>
    <submittedName>
        <fullName evidence="4">DNA starvation/stationary phase protection protein</fullName>
    </submittedName>
</protein>
<evidence type="ECO:0000313" key="5">
    <source>
        <dbReference type="Proteomes" id="UP000829517"/>
    </source>
</evidence>
<dbReference type="Gene3D" id="1.20.1260.10">
    <property type="match status" value="1"/>
</dbReference>
<comment type="caution">
    <text evidence="4">The sequence shown here is derived from an EMBL/GenBank/DDBJ whole genome shotgun (WGS) entry which is preliminary data.</text>
</comment>
<dbReference type="PIRSF" id="PIRSF005900">
    <property type="entry name" value="Dps"/>
    <property type="match status" value="1"/>
</dbReference>
<dbReference type="Pfam" id="PF00210">
    <property type="entry name" value="Ferritin"/>
    <property type="match status" value="1"/>
</dbReference>
<sequence length="160" mass="18291">MNLQELNKIGLTQEGSENTAEKLNELLANYQIFYMNVRGLHWNIKGKDFFVLHEKFEELYNSSLENIDEIAERILTLGVTPLHSYKAYTKISKIEEAENVFDSGEALNTVLNGLRQLLIIEREILGVASEINDEGTVSLMSDYITEQEKLVWMFSAVVSK</sequence>
<evidence type="ECO:0000256" key="2">
    <source>
        <dbReference type="RuleBase" id="RU003875"/>
    </source>
</evidence>
<name>A0ABS9J5H1_9FLAO</name>
<dbReference type="CDD" id="cd01043">
    <property type="entry name" value="DPS"/>
    <property type="match status" value="1"/>
</dbReference>
<evidence type="ECO:0000256" key="1">
    <source>
        <dbReference type="ARBA" id="ARBA00009497"/>
    </source>
</evidence>